<dbReference type="AlphaFoldDB" id="A0A4Y2UQ27"/>
<reference evidence="3 4" key="1">
    <citation type="journal article" date="2019" name="Sci. Rep.">
        <title>Orb-weaving spider Araneus ventricosus genome elucidates the spidroin gene catalogue.</title>
        <authorList>
            <person name="Kono N."/>
            <person name="Nakamura H."/>
            <person name="Ohtoshi R."/>
            <person name="Moran D.A.P."/>
            <person name="Shinohara A."/>
            <person name="Yoshida Y."/>
            <person name="Fujiwara M."/>
            <person name="Mori M."/>
            <person name="Tomita M."/>
            <person name="Arakawa K."/>
        </authorList>
    </citation>
    <scope>NUCLEOTIDE SEQUENCE [LARGE SCALE GENOMIC DNA]</scope>
</reference>
<evidence type="ECO:0000313" key="1">
    <source>
        <dbReference type="EMBL" id="GBO13676.1"/>
    </source>
</evidence>
<gene>
    <name evidence="1" type="ORF">AVEN_168539_1</name>
    <name evidence="3" type="ORF">AVEN_211774_1</name>
    <name evidence="2" type="ORF">AVEN_48430_1</name>
</gene>
<organism evidence="3 4">
    <name type="scientific">Araneus ventricosus</name>
    <name type="common">Orbweaver spider</name>
    <name type="synonym">Epeira ventricosa</name>
    <dbReference type="NCBI Taxonomy" id="182803"/>
    <lineage>
        <taxon>Eukaryota</taxon>
        <taxon>Metazoa</taxon>
        <taxon>Ecdysozoa</taxon>
        <taxon>Arthropoda</taxon>
        <taxon>Chelicerata</taxon>
        <taxon>Arachnida</taxon>
        <taxon>Araneae</taxon>
        <taxon>Araneomorphae</taxon>
        <taxon>Entelegynae</taxon>
        <taxon>Araneoidea</taxon>
        <taxon>Araneidae</taxon>
        <taxon>Araneus</taxon>
    </lineage>
</organism>
<evidence type="ECO:0000313" key="2">
    <source>
        <dbReference type="EMBL" id="GBO13792.1"/>
    </source>
</evidence>
<accession>A0A4Y2UQ27</accession>
<evidence type="ECO:0000313" key="4">
    <source>
        <dbReference type="Proteomes" id="UP000499080"/>
    </source>
</evidence>
<dbReference type="EMBL" id="BGPR01037945">
    <property type="protein sequence ID" value="GBO13676.1"/>
    <property type="molecule type" value="Genomic_DNA"/>
</dbReference>
<dbReference type="EMBL" id="BGPR01038036">
    <property type="protein sequence ID" value="GBO13796.1"/>
    <property type="molecule type" value="Genomic_DNA"/>
</dbReference>
<keyword evidence="4" id="KW-1185">Reference proteome</keyword>
<proteinExistence type="predicted"/>
<protein>
    <submittedName>
        <fullName evidence="3">Uncharacterized protein</fullName>
    </submittedName>
</protein>
<comment type="caution">
    <text evidence="3">The sequence shown here is derived from an EMBL/GenBank/DDBJ whole genome shotgun (WGS) entry which is preliminary data.</text>
</comment>
<sequence length="117" mass="12993">WRARKLKVLKSATYVAEQTQSLQNITSLKKKAINELASEIPRLMKFIVFNISIPVSEVICESWGSTIDKIVRKRPTAIDGDDAAVGTIDKRMFIYPNGAPPGHKSVRKLLKAAIVAM</sequence>
<evidence type="ECO:0000313" key="3">
    <source>
        <dbReference type="EMBL" id="GBO13796.1"/>
    </source>
</evidence>
<dbReference type="EMBL" id="BGPR01038033">
    <property type="protein sequence ID" value="GBO13792.1"/>
    <property type="molecule type" value="Genomic_DNA"/>
</dbReference>
<feature type="non-terminal residue" evidence="3">
    <location>
        <position position="1"/>
    </location>
</feature>
<dbReference type="Proteomes" id="UP000499080">
    <property type="component" value="Unassembled WGS sequence"/>
</dbReference>
<name>A0A4Y2UQ27_ARAVE</name>